<keyword evidence="2" id="KW-1185">Reference proteome</keyword>
<dbReference type="Proteomes" id="UP000707352">
    <property type="component" value="Unassembled WGS sequence"/>
</dbReference>
<name>A0ABX0V929_9HYPH</name>
<accession>A0ABX0V929</accession>
<dbReference type="Pfam" id="PF04390">
    <property type="entry name" value="LptE"/>
    <property type="match status" value="1"/>
</dbReference>
<gene>
    <name evidence="1" type="ORF">HB375_02670</name>
</gene>
<evidence type="ECO:0008006" key="3">
    <source>
        <dbReference type="Google" id="ProtNLM"/>
    </source>
</evidence>
<dbReference type="EMBL" id="JAATJS010000001">
    <property type="protein sequence ID" value="NIX75516.1"/>
    <property type="molecule type" value="Genomic_DNA"/>
</dbReference>
<proteinExistence type="predicted"/>
<dbReference type="RefSeq" id="WP_167671396.1">
    <property type="nucleotide sequence ID" value="NZ_JAATJS010000001.1"/>
</dbReference>
<evidence type="ECO:0000313" key="1">
    <source>
        <dbReference type="EMBL" id="NIX75516.1"/>
    </source>
</evidence>
<reference evidence="1 2" key="1">
    <citation type="submission" date="2020-03" db="EMBL/GenBank/DDBJ databases">
        <title>The genome sequence of Microvirga sp. c23x22.</title>
        <authorList>
            <person name="Zhang X."/>
        </authorList>
    </citation>
    <scope>NUCLEOTIDE SEQUENCE [LARGE SCALE GENOMIC DNA]</scope>
    <source>
        <strain evidence="2">c23x22</strain>
    </source>
</reference>
<comment type="caution">
    <text evidence="1">The sequence shown here is derived from an EMBL/GenBank/DDBJ whole genome shotgun (WGS) entry which is preliminary data.</text>
</comment>
<protein>
    <recommendedName>
        <fullName evidence="3">LPS-assembly lipoprotein</fullName>
    </recommendedName>
</protein>
<dbReference type="PROSITE" id="PS51257">
    <property type="entry name" value="PROKAR_LIPOPROTEIN"/>
    <property type="match status" value="1"/>
</dbReference>
<dbReference type="Gene3D" id="3.30.160.150">
    <property type="entry name" value="Lipoprotein like domain"/>
    <property type="match status" value="1"/>
</dbReference>
<sequence length="183" mass="19503">MSSLNLKGLNFTGLARLALAAGLTLSVSACFRPLYGPTASGESLQSVLASIDVPEVKWPDQQARIGHYLRSELIYALNGSGSATPKKYVLNLSLAQTLNTPIVDAQSGRAQSATLVGNLTYTLTTPDGATVITKGTATSQATYDRFEQRFASVRAAREAEIRLAKTLTEQVKTRLAATLQARS</sequence>
<dbReference type="InterPro" id="IPR007485">
    <property type="entry name" value="LPS_assembly_LptE"/>
</dbReference>
<evidence type="ECO:0000313" key="2">
    <source>
        <dbReference type="Proteomes" id="UP000707352"/>
    </source>
</evidence>
<organism evidence="1 2">
    <name type="scientific">Microvirga terricola</name>
    <dbReference type="NCBI Taxonomy" id="2719797"/>
    <lineage>
        <taxon>Bacteria</taxon>
        <taxon>Pseudomonadati</taxon>
        <taxon>Pseudomonadota</taxon>
        <taxon>Alphaproteobacteria</taxon>
        <taxon>Hyphomicrobiales</taxon>
        <taxon>Methylobacteriaceae</taxon>
        <taxon>Microvirga</taxon>
    </lineage>
</organism>